<dbReference type="EMBL" id="JAVRRL010000005">
    <property type="protein sequence ID" value="KAK5117385.1"/>
    <property type="molecule type" value="Genomic_DNA"/>
</dbReference>
<dbReference type="Proteomes" id="UP001310890">
    <property type="component" value="Unassembled WGS sequence"/>
</dbReference>
<comment type="caution">
    <text evidence="3">The sequence shown here is derived from an EMBL/GenBank/DDBJ whole genome shotgun (WGS) entry which is preliminary data.</text>
</comment>
<feature type="transmembrane region" description="Helical" evidence="2">
    <location>
        <begin position="185"/>
        <end position="209"/>
    </location>
</feature>
<dbReference type="InterPro" id="IPR013862">
    <property type="entry name" value="Kei1"/>
</dbReference>
<proteinExistence type="predicted"/>
<organism evidence="3 4">
    <name type="scientific">Meristemomyces frigidus</name>
    <dbReference type="NCBI Taxonomy" id="1508187"/>
    <lineage>
        <taxon>Eukaryota</taxon>
        <taxon>Fungi</taxon>
        <taxon>Dikarya</taxon>
        <taxon>Ascomycota</taxon>
        <taxon>Pezizomycotina</taxon>
        <taxon>Dothideomycetes</taxon>
        <taxon>Dothideomycetidae</taxon>
        <taxon>Mycosphaerellales</taxon>
        <taxon>Teratosphaeriaceae</taxon>
        <taxon>Meristemomyces</taxon>
    </lineage>
</organism>
<dbReference type="GO" id="GO:0070916">
    <property type="term" value="C:inositol phosphoceramide synthase complex"/>
    <property type="evidence" value="ECO:0007669"/>
    <property type="project" value="TreeGrafter"/>
</dbReference>
<dbReference type="GO" id="GO:0000139">
    <property type="term" value="C:Golgi membrane"/>
    <property type="evidence" value="ECO:0007669"/>
    <property type="project" value="TreeGrafter"/>
</dbReference>
<name>A0AAN7TI03_9PEZI</name>
<dbReference type="GO" id="GO:0070917">
    <property type="term" value="F:inositol phosphoceramide synthase regulator activity"/>
    <property type="evidence" value="ECO:0007669"/>
    <property type="project" value="InterPro"/>
</dbReference>
<evidence type="ECO:0000256" key="2">
    <source>
        <dbReference type="SAM" id="Phobius"/>
    </source>
</evidence>
<protein>
    <recommendedName>
        <fullName evidence="5">DUF1753-domain-containing protein</fullName>
    </recommendedName>
</protein>
<feature type="transmembrane region" description="Helical" evidence="2">
    <location>
        <begin position="21"/>
        <end position="44"/>
    </location>
</feature>
<dbReference type="PANTHER" id="PTHR28077">
    <property type="entry name" value="INOSITOL PHOSPHORYLCERAMIDE SYNTHASE REGULATORY SUBUNIT KEI1"/>
    <property type="match status" value="1"/>
</dbReference>
<reference evidence="3" key="1">
    <citation type="submission" date="2023-08" db="EMBL/GenBank/DDBJ databases">
        <title>Black Yeasts Isolated from many extreme environments.</title>
        <authorList>
            <person name="Coleine C."/>
            <person name="Stajich J.E."/>
            <person name="Selbmann L."/>
        </authorList>
    </citation>
    <scope>NUCLEOTIDE SEQUENCE</scope>
    <source>
        <strain evidence="3">CCFEE 5401</strain>
    </source>
</reference>
<feature type="transmembrane region" description="Helical" evidence="2">
    <location>
        <begin position="86"/>
        <end position="114"/>
    </location>
</feature>
<gene>
    <name evidence="3" type="ORF">LTR62_006003</name>
</gene>
<accession>A0AAN7TI03</accession>
<keyword evidence="2" id="KW-0472">Membrane</keyword>
<sequence>MAIFCFPRPQSFLRLIPLRTATEFILFLLGVNKVTGLYGILALLTGYPLNPLQLSHYIYSLAVLGPICYLSPAIRGQQDSSSTVKVIALAWVYVLDTVINSVYTMLFGLGWFALLARQAGEGSGALDGMGQGTMNETAGFTSPEHDVSKVDIFTTPAPGAMPGQEARLYAISGSLSSAVLSQGSVSTLAVLVALWVIRVYFCVVVLSYARSTLRAYIASTSATSYSTASDANIAENPFRHGRAEGEGWRGALGRSMLRFPTKRYWLGRDESQAEWASGADARLEGARGLRIKVPGGSVGGVGERERRARSGTGPSVPMLPLKGKAEY</sequence>
<keyword evidence="2" id="KW-0812">Transmembrane</keyword>
<dbReference type="GO" id="GO:0006673">
    <property type="term" value="P:inositol phosphoceramide metabolic process"/>
    <property type="evidence" value="ECO:0007669"/>
    <property type="project" value="InterPro"/>
</dbReference>
<dbReference type="PANTHER" id="PTHR28077:SF1">
    <property type="entry name" value="INOSITOL PHOSPHORYLCERAMIDE SYNTHASE REGULATORY SUBUNIT KEI1"/>
    <property type="match status" value="1"/>
</dbReference>
<dbReference type="Pfam" id="PF08552">
    <property type="entry name" value="Kei1"/>
    <property type="match status" value="1"/>
</dbReference>
<evidence type="ECO:0008006" key="5">
    <source>
        <dbReference type="Google" id="ProtNLM"/>
    </source>
</evidence>
<dbReference type="AlphaFoldDB" id="A0AAN7TI03"/>
<feature type="region of interest" description="Disordered" evidence="1">
    <location>
        <begin position="295"/>
        <end position="327"/>
    </location>
</feature>
<evidence type="ECO:0000313" key="4">
    <source>
        <dbReference type="Proteomes" id="UP001310890"/>
    </source>
</evidence>
<evidence type="ECO:0000256" key="1">
    <source>
        <dbReference type="SAM" id="MobiDB-lite"/>
    </source>
</evidence>
<feature type="transmembrane region" description="Helical" evidence="2">
    <location>
        <begin position="56"/>
        <end position="74"/>
    </location>
</feature>
<keyword evidence="2" id="KW-1133">Transmembrane helix</keyword>
<evidence type="ECO:0000313" key="3">
    <source>
        <dbReference type="EMBL" id="KAK5117385.1"/>
    </source>
</evidence>